<protein>
    <submittedName>
        <fullName evidence="1">Uncharacterized protein</fullName>
    </submittedName>
</protein>
<evidence type="ECO:0000313" key="2">
    <source>
        <dbReference type="Proteomes" id="UP000299102"/>
    </source>
</evidence>
<sequence>MVPIIKVKADAGIRLTALLVQRLSRVRRFRELSIQDCRRVTWGTDEATARMTLAHRADGEGATGFGFAGSGGSIGRAGDAAGRDVTVVEFNSSER</sequence>
<accession>A0A4C1Z043</accession>
<proteinExistence type="predicted"/>
<comment type="caution">
    <text evidence="1">The sequence shown here is derived from an EMBL/GenBank/DDBJ whole genome shotgun (WGS) entry which is preliminary data.</text>
</comment>
<reference evidence="1 2" key="1">
    <citation type="journal article" date="2019" name="Commun. Biol.">
        <title>The bagworm genome reveals a unique fibroin gene that provides high tensile strength.</title>
        <authorList>
            <person name="Kono N."/>
            <person name="Nakamura H."/>
            <person name="Ohtoshi R."/>
            <person name="Tomita M."/>
            <person name="Numata K."/>
            <person name="Arakawa K."/>
        </authorList>
    </citation>
    <scope>NUCLEOTIDE SEQUENCE [LARGE SCALE GENOMIC DNA]</scope>
</reference>
<name>A0A4C1Z043_EUMVA</name>
<evidence type="ECO:0000313" key="1">
    <source>
        <dbReference type="EMBL" id="GBP80572.1"/>
    </source>
</evidence>
<keyword evidence="2" id="KW-1185">Reference proteome</keyword>
<dbReference type="EMBL" id="BGZK01001468">
    <property type="protein sequence ID" value="GBP80572.1"/>
    <property type="molecule type" value="Genomic_DNA"/>
</dbReference>
<dbReference type="Proteomes" id="UP000299102">
    <property type="component" value="Unassembled WGS sequence"/>
</dbReference>
<dbReference type="AlphaFoldDB" id="A0A4C1Z043"/>
<gene>
    <name evidence="1" type="ORF">EVAR_37676_1</name>
</gene>
<organism evidence="1 2">
    <name type="scientific">Eumeta variegata</name>
    <name type="common">Bagworm moth</name>
    <name type="synonym">Eumeta japonica</name>
    <dbReference type="NCBI Taxonomy" id="151549"/>
    <lineage>
        <taxon>Eukaryota</taxon>
        <taxon>Metazoa</taxon>
        <taxon>Ecdysozoa</taxon>
        <taxon>Arthropoda</taxon>
        <taxon>Hexapoda</taxon>
        <taxon>Insecta</taxon>
        <taxon>Pterygota</taxon>
        <taxon>Neoptera</taxon>
        <taxon>Endopterygota</taxon>
        <taxon>Lepidoptera</taxon>
        <taxon>Glossata</taxon>
        <taxon>Ditrysia</taxon>
        <taxon>Tineoidea</taxon>
        <taxon>Psychidae</taxon>
        <taxon>Oiketicinae</taxon>
        <taxon>Eumeta</taxon>
    </lineage>
</organism>